<protein>
    <recommendedName>
        <fullName evidence="3">N-acetyltransferase domain-containing protein</fullName>
    </recommendedName>
</protein>
<accession>A0A0N8GL74</accession>
<reference evidence="4 5" key="1">
    <citation type="submission" date="2015-07" db="EMBL/GenBank/DDBJ databases">
        <title>Genome sequence of Leptolinea tardivitalis DSM 16556.</title>
        <authorList>
            <person name="Hemp J."/>
            <person name="Ward L.M."/>
            <person name="Pace L.A."/>
            <person name="Fischer W.W."/>
        </authorList>
    </citation>
    <scope>NUCLEOTIDE SEQUENCE [LARGE SCALE GENOMIC DNA]</scope>
    <source>
        <strain evidence="4 5">YMTK-2</strain>
    </source>
</reference>
<dbReference type="CDD" id="cd04301">
    <property type="entry name" value="NAT_SF"/>
    <property type="match status" value="1"/>
</dbReference>
<name>A0A0N8GL74_9CHLR</name>
<dbReference type="STRING" id="229920.ADM99_09600"/>
<dbReference type="InterPro" id="IPR016181">
    <property type="entry name" value="Acyl_CoA_acyltransferase"/>
</dbReference>
<dbReference type="PANTHER" id="PTHR43877">
    <property type="entry name" value="AMINOALKYLPHOSPHONATE N-ACETYLTRANSFERASE-RELATED-RELATED"/>
    <property type="match status" value="1"/>
</dbReference>
<evidence type="ECO:0000256" key="2">
    <source>
        <dbReference type="ARBA" id="ARBA00023315"/>
    </source>
</evidence>
<organism evidence="4 5">
    <name type="scientific">Leptolinea tardivitalis</name>
    <dbReference type="NCBI Taxonomy" id="229920"/>
    <lineage>
        <taxon>Bacteria</taxon>
        <taxon>Bacillati</taxon>
        <taxon>Chloroflexota</taxon>
        <taxon>Anaerolineae</taxon>
        <taxon>Anaerolineales</taxon>
        <taxon>Anaerolineaceae</taxon>
        <taxon>Leptolinea</taxon>
    </lineage>
</organism>
<evidence type="ECO:0000259" key="3">
    <source>
        <dbReference type="PROSITE" id="PS51186"/>
    </source>
</evidence>
<sequence length="183" mass="21225">MPEVEIRPAVVSDLPLLSNLEHHYQTNKVWQMERSTADGQIRVQFREITLPRNIRVEYPHQPNLVHSPQNSYSVVLEAVLNNTPVGYITIWQQLASNAAWIRDLVVRERNRRQGIGTALILAGQEWAGRKHLKRMIIEMQSKNYPGIQLVRKLGFDFCGYNDNYFENQDIAILFSRVIKTLNS</sequence>
<dbReference type="Proteomes" id="UP000050430">
    <property type="component" value="Unassembled WGS sequence"/>
</dbReference>
<keyword evidence="2" id="KW-0012">Acyltransferase</keyword>
<evidence type="ECO:0000313" key="5">
    <source>
        <dbReference type="Proteomes" id="UP000050430"/>
    </source>
</evidence>
<dbReference type="SUPFAM" id="SSF55729">
    <property type="entry name" value="Acyl-CoA N-acyltransferases (Nat)"/>
    <property type="match status" value="1"/>
</dbReference>
<dbReference type="Pfam" id="PF00583">
    <property type="entry name" value="Acetyltransf_1"/>
    <property type="match status" value="1"/>
</dbReference>
<evidence type="ECO:0000256" key="1">
    <source>
        <dbReference type="ARBA" id="ARBA00022679"/>
    </source>
</evidence>
<dbReference type="GO" id="GO:0016747">
    <property type="term" value="F:acyltransferase activity, transferring groups other than amino-acyl groups"/>
    <property type="evidence" value="ECO:0007669"/>
    <property type="project" value="InterPro"/>
</dbReference>
<dbReference type="PANTHER" id="PTHR43877:SF1">
    <property type="entry name" value="ACETYLTRANSFERASE"/>
    <property type="match status" value="1"/>
</dbReference>
<dbReference type="InterPro" id="IPR000182">
    <property type="entry name" value="GNAT_dom"/>
</dbReference>
<evidence type="ECO:0000313" key="4">
    <source>
        <dbReference type="EMBL" id="KPL71706.1"/>
    </source>
</evidence>
<keyword evidence="5" id="KW-1185">Reference proteome</keyword>
<dbReference type="RefSeq" id="WP_062420299.1">
    <property type="nucleotide sequence ID" value="NZ_BBYA01000001.1"/>
</dbReference>
<dbReference type="EMBL" id="LGCK01000010">
    <property type="protein sequence ID" value="KPL71706.1"/>
    <property type="molecule type" value="Genomic_DNA"/>
</dbReference>
<proteinExistence type="predicted"/>
<comment type="caution">
    <text evidence="4">The sequence shown here is derived from an EMBL/GenBank/DDBJ whole genome shotgun (WGS) entry which is preliminary data.</text>
</comment>
<feature type="domain" description="N-acetyltransferase" evidence="3">
    <location>
        <begin position="4"/>
        <end position="179"/>
    </location>
</feature>
<dbReference type="InterPro" id="IPR050832">
    <property type="entry name" value="Bact_Acetyltransf"/>
</dbReference>
<dbReference type="OrthoDB" id="160769at2"/>
<gene>
    <name evidence="4" type="ORF">ADM99_09600</name>
</gene>
<dbReference type="PROSITE" id="PS51186">
    <property type="entry name" value="GNAT"/>
    <property type="match status" value="1"/>
</dbReference>
<keyword evidence="1" id="KW-0808">Transferase</keyword>
<dbReference type="AlphaFoldDB" id="A0A0N8GL74"/>
<dbReference type="Gene3D" id="3.40.630.30">
    <property type="match status" value="1"/>
</dbReference>